<dbReference type="PANTHER" id="PTHR24305">
    <property type="entry name" value="CYTOCHROME P450"/>
    <property type="match status" value="1"/>
</dbReference>
<keyword evidence="1" id="KW-0349">Heme</keyword>
<dbReference type="InterPro" id="IPR050121">
    <property type="entry name" value="Cytochrome_P450_monoxygenase"/>
</dbReference>
<dbReference type="Pfam" id="PF00067">
    <property type="entry name" value="p450"/>
    <property type="match status" value="1"/>
</dbReference>
<feature type="binding site" description="axial binding residue" evidence="1">
    <location>
        <position position="372"/>
    </location>
    <ligand>
        <name>heme</name>
        <dbReference type="ChEBI" id="CHEBI:30413"/>
    </ligand>
    <ligandPart>
        <name>Fe</name>
        <dbReference type="ChEBI" id="CHEBI:18248"/>
    </ligandPart>
</feature>
<gene>
    <name evidence="2" type="ORF">ACJ72_08512</name>
</gene>
<sequence length="428" mass="47663">MNIMIPVVGRTSIELINDEPWRNGRKKFNAAFAPSNLATFMPHILDKTMEFLAVLDGHVELGDEFQLEEPVSSLLLTLLLGIAVLNIDFRSMQGPEKQSDIVRAFRLLLGTLPPTFCSDSWFANPKGRYRRVVLNKTLKTCLSSIVKDKFEIAHNNTGLNGNVIDRCVMALGLKHVNSLTPQVLEECIDAVKTFLFAGHDTTAIIVQWSIYELFRTPRALAAVRKELDEVLGLNADPKYIAKQLLEDSTKLQKLQYTSAVIKETLRLYPPAGTARMVPPGTGFKLDTKDGPVDVHGLSLYISHYILHRDPEVYGETAEVWVPERWLGRSSTSSEDYAASSIAKEDSSSAAGRESHRIPATAWRAFERGPRNCIGQELANLEIRTILAMVARRYEFTKVGLGSSSVLKEGKPVLNQYGQFETTKPLFGA</sequence>
<keyword evidence="3" id="KW-1185">Reference proteome</keyword>
<evidence type="ECO:0000313" key="3">
    <source>
        <dbReference type="Proteomes" id="UP000091918"/>
    </source>
</evidence>
<dbReference type="OrthoDB" id="10029320at2759"/>
<reference evidence="2 3" key="1">
    <citation type="submission" date="2015-07" db="EMBL/GenBank/DDBJ databases">
        <title>Emmonsia species relationships and genome sequence.</title>
        <authorList>
            <person name="Cuomo C.A."/>
            <person name="Schwartz I.S."/>
            <person name="Kenyon C."/>
            <person name="de Hoog G.S."/>
            <person name="Govender N.P."/>
            <person name="Botha A."/>
            <person name="Moreno L."/>
            <person name="de Vries M."/>
            <person name="Munoz J.F."/>
            <person name="Stielow J.B."/>
        </authorList>
    </citation>
    <scope>NUCLEOTIDE SEQUENCE [LARGE SCALE GENOMIC DNA]</scope>
    <source>
        <strain evidence="2 3">CBS 136260</strain>
    </source>
</reference>
<keyword evidence="1" id="KW-0408">Iron</keyword>
<dbReference type="GO" id="GO:0016705">
    <property type="term" value="F:oxidoreductase activity, acting on paired donors, with incorporation or reduction of molecular oxygen"/>
    <property type="evidence" value="ECO:0007669"/>
    <property type="project" value="InterPro"/>
</dbReference>
<accession>A0A1B7NKA3</accession>
<organism evidence="2 3">
    <name type="scientific">Emergomyces africanus</name>
    <dbReference type="NCBI Taxonomy" id="1955775"/>
    <lineage>
        <taxon>Eukaryota</taxon>
        <taxon>Fungi</taxon>
        <taxon>Dikarya</taxon>
        <taxon>Ascomycota</taxon>
        <taxon>Pezizomycotina</taxon>
        <taxon>Eurotiomycetes</taxon>
        <taxon>Eurotiomycetidae</taxon>
        <taxon>Onygenales</taxon>
        <taxon>Ajellomycetaceae</taxon>
        <taxon>Emergomyces</taxon>
    </lineage>
</organism>
<dbReference type="PANTHER" id="PTHR24305:SF222">
    <property type="entry name" value="CYTOCHROME P450 MONOOXYGENASE STCS"/>
    <property type="match status" value="1"/>
</dbReference>
<keyword evidence="1" id="KW-0479">Metal-binding</keyword>
<dbReference type="EMBL" id="LGUA01003074">
    <property type="protein sequence ID" value="OAX77192.1"/>
    <property type="molecule type" value="Genomic_DNA"/>
</dbReference>
<dbReference type="InterPro" id="IPR036396">
    <property type="entry name" value="Cyt_P450_sf"/>
</dbReference>
<dbReference type="SUPFAM" id="SSF48264">
    <property type="entry name" value="Cytochrome P450"/>
    <property type="match status" value="1"/>
</dbReference>
<dbReference type="AlphaFoldDB" id="A0A1B7NKA3"/>
<proteinExistence type="predicted"/>
<dbReference type="PRINTS" id="PR00385">
    <property type="entry name" value="P450"/>
</dbReference>
<dbReference type="GO" id="GO:0005506">
    <property type="term" value="F:iron ion binding"/>
    <property type="evidence" value="ECO:0007669"/>
    <property type="project" value="InterPro"/>
</dbReference>
<evidence type="ECO:0000313" key="2">
    <source>
        <dbReference type="EMBL" id="OAX77192.1"/>
    </source>
</evidence>
<evidence type="ECO:0000256" key="1">
    <source>
        <dbReference type="PIRSR" id="PIRSR602401-1"/>
    </source>
</evidence>
<name>A0A1B7NKA3_9EURO</name>
<protein>
    <submittedName>
        <fullName evidence="2">Uncharacterized protein</fullName>
    </submittedName>
</protein>
<dbReference type="InterPro" id="IPR002401">
    <property type="entry name" value="Cyt_P450_E_grp-I"/>
</dbReference>
<dbReference type="Proteomes" id="UP000091918">
    <property type="component" value="Unassembled WGS sequence"/>
</dbReference>
<comment type="cofactor">
    <cofactor evidence="1">
        <name>heme</name>
        <dbReference type="ChEBI" id="CHEBI:30413"/>
    </cofactor>
</comment>
<dbReference type="GO" id="GO:0004497">
    <property type="term" value="F:monooxygenase activity"/>
    <property type="evidence" value="ECO:0007669"/>
    <property type="project" value="InterPro"/>
</dbReference>
<comment type="caution">
    <text evidence="2">The sequence shown here is derived from an EMBL/GenBank/DDBJ whole genome shotgun (WGS) entry which is preliminary data.</text>
</comment>
<dbReference type="STRING" id="1658172.A0A1B7NKA3"/>
<dbReference type="Gene3D" id="1.10.630.10">
    <property type="entry name" value="Cytochrome P450"/>
    <property type="match status" value="1"/>
</dbReference>
<dbReference type="GO" id="GO:0020037">
    <property type="term" value="F:heme binding"/>
    <property type="evidence" value="ECO:0007669"/>
    <property type="project" value="InterPro"/>
</dbReference>
<dbReference type="InterPro" id="IPR001128">
    <property type="entry name" value="Cyt_P450"/>
</dbReference>
<dbReference type="PRINTS" id="PR00463">
    <property type="entry name" value="EP450I"/>
</dbReference>
<feature type="non-terminal residue" evidence="2">
    <location>
        <position position="428"/>
    </location>
</feature>